<evidence type="ECO:0000259" key="2">
    <source>
        <dbReference type="Pfam" id="PF03795"/>
    </source>
</evidence>
<dbReference type="InterPro" id="IPR005545">
    <property type="entry name" value="YCII"/>
</dbReference>
<sequence>MKDFMFVFRNDPSTLTDRSPEEMQASMQKWMDWIGGIAAQGKLVERGNRLNPAGKVVKPSQVVTDGPYIETKESVGGYTMVRAESLDEATEMAKGCPILLFGGNVEVREIDRM</sequence>
<evidence type="ECO:0000313" key="4">
    <source>
        <dbReference type="Proteomes" id="UP000198748"/>
    </source>
</evidence>
<dbReference type="Pfam" id="PF03795">
    <property type="entry name" value="YCII"/>
    <property type="match status" value="1"/>
</dbReference>
<protein>
    <submittedName>
        <fullName evidence="3">Uncharacterized conserved protein</fullName>
    </submittedName>
</protein>
<organism evidence="3 4">
    <name type="scientific">Dyadobacter soli</name>
    <dbReference type="NCBI Taxonomy" id="659014"/>
    <lineage>
        <taxon>Bacteria</taxon>
        <taxon>Pseudomonadati</taxon>
        <taxon>Bacteroidota</taxon>
        <taxon>Cytophagia</taxon>
        <taxon>Cytophagales</taxon>
        <taxon>Spirosomataceae</taxon>
        <taxon>Dyadobacter</taxon>
    </lineage>
</organism>
<comment type="similarity">
    <text evidence="1">Belongs to the YciI family.</text>
</comment>
<proteinExistence type="inferred from homology"/>
<dbReference type="Gene3D" id="3.30.70.1060">
    <property type="entry name" value="Dimeric alpha+beta barrel"/>
    <property type="match status" value="1"/>
</dbReference>
<dbReference type="PANTHER" id="PTHR35174">
    <property type="entry name" value="BLL7171 PROTEIN-RELATED"/>
    <property type="match status" value="1"/>
</dbReference>
<keyword evidence="4" id="KW-1185">Reference proteome</keyword>
<feature type="domain" description="YCII-related" evidence="2">
    <location>
        <begin position="4"/>
        <end position="110"/>
    </location>
</feature>
<name>A0A1G7NSR2_9BACT</name>
<dbReference type="OrthoDB" id="7782105at2"/>
<dbReference type="STRING" id="659014.SAMN04487996_112127"/>
<dbReference type="Proteomes" id="UP000198748">
    <property type="component" value="Unassembled WGS sequence"/>
</dbReference>
<dbReference type="RefSeq" id="WP_090154070.1">
    <property type="nucleotide sequence ID" value="NZ_FNAN01000012.1"/>
</dbReference>
<dbReference type="PANTHER" id="PTHR35174:SF1">
    <property type="entry name" value="BLL0086 PROTEIN"/>
    <property type="match status" value="1"/>
</dbReference>
<dbReference type="SUPFAM" id="SSF54909">
    <property type="entry name" value="Dimeric alpha+beta barrel"/>
    <property type="match status" value="1"/>
</dbReference>
<evidence type="ECO:0000256" key="1">
    <source>
        <dbReference type="ARBA" id="ARBA00007689"/>
    </source>
</evidence>
<dbReference type="InterPro" id="IPR011008">
    <property type="entry name" value="Dimeric_a/b-barrel"/>
</dbReference>
<accession>A0A1G7NSR2</accession>
<dbReference type="AlphaFoldDB" id="A0A1G7NSR2"/>
<dbReference type="EMBL" id="FNAN01000012">
    <property type="protein sequence ID" value="SDF76280.1"/>
    <property type="molecule type" value="Genomic_DNA"/>
</dbReference>
<reference evidence="4" key="1">
    <citation type="submission" date="2016-10" db="EMBL/GenBank/DDBJ databases">
        <authorList>
            <person name="Varghese N."/>
            <person name="Submissions S."/>
        </authorList>
    </citation>
    <scope>NUCLEOTIDE SEQUENCE [LARGE SCALE GENOMIC DNA]</scope>
    <source>
        <strain evidence="4">DSM 25329</strain>
    </source>
</reference>
<evidence type="ECO:0000313" key="3">
    <source>
        <dbReference type="EMBL" id="SDF76280.1"/>
    </source>
</evidence>
<gene>
    <name evidence="3" type="ORF">SAMN04487996_112127</name>
</gene>